<accession>A0A0P8XP28</accession>
<dbReference type="EMBL" id="CH902619">
    <property type="protein sequence ID" value="KPU76338.1"/>
    <property type="molecule type" value="Genomic_DNA"/>
</dbReference>
<organism evidence="2 3">
    <name type="scientific">Drosophila ananassae</name>
    <name type="common">Fruit fly</name>
    <dbReference type="NCBI Taxonomy" id="7217"/>
    <lineage>
        <taxon>Eukaryota</taxon>
        <taxon>Metazoa</taxon>
        <taxon>Ecdysozoa</taxon>
        <taxon>Arthropoda</taxon>
        <taxon>Hexapoda</taxon>
        <taxon>Insecta</taxon>
        <taxon>Pterygota</taxon>
        <taxon>Neoptera</taxon>
        <taxon>Endopterygota</taxon>
        <taxon>Diptera</taxon>
        <taxon>Brachycera</taxon>
        <taxon>Muscomorpha</taxon>
        <taxon>Ephydroidea</taxon>
        <taxon>Drosophilidae</taxon>
        <taxon>Drosophila</taxon>
        <taxon>Sophophora</taxon>
    </lineage>
</organism>
<name>A0A0P8XP28_DROAN</name>
<sequence length="114" mass="12638">MFRRTLNFIFSKNVLSSSIFRNKGNFDKIDKGGDLSKIAGETGGVDAYHVKILQVNKGKEAKIMELTAQIEALQMKIKSLEKAKSAEAKAAVAELQVILKDLKAALRQLRMSNK</sequence>
<dbReference type="GeneID" id="26514890"/>
<dbReference type="OrthoDB" id="7844237at2759"/>
<feature type="coiled-coil region" evidence="1">
    <location>
        <begin position="56"/>
        <end position="112"/>
    </location>
</feature>
<proteinExistence type="predicted"/>
<dbReference type="AlphaFoldDB" id="A0A0P8XP28"/>
<evidence type="ECO:0000313" key="2">
    <source>
        <dbReference type="EMBL" id="KPU76338.1"/>
    </source>
</evidence>
<keyword evidence="1" id="KW-0175">Coiled coil</keyword>
<keyword evidence="3" id="KW-1185">Reference proteome</keyword>
<gene>
    <name evidence="2" type="primary">Dana\GF27481</name>
    <name evidence="2" type="ORF">GF27481</name>
</gene>
<evidence type="ECO:0000256" key="1">
    <source>
        <dbReference type="SAM" id="Coils"/>
    </source>
</evidence>
<dbReference type="Proteomes" id="UP000007801">
    <property type="component" value="Unassembled WGS sequence"/>
</dbReference>
<evidence type="ECO:0000313" key="3">
    <source>
        <dbReference type="Proteomes" id="UP000007801"/>
    </source>
</evidence>
<reference evidence="2 3" key="1">
    <citation type="journal article" date="2007" name="Nature">
        <title>Evolution of genes and genomes on the Drosophila phylogeny.</title>
        <authorList>
            <consortium name="Drosophila 12 Genomes Consortium"/>
            <person name="Clark A.G."/>
            <person name="Eisen M.B."/>
            <person name="Smith D.R."/>
            <person name="Bergman C.M."/>
            <person name="Oliver B."/>
            <person name="Markow T.A."/>
            <person name="Kaufman T.C."/>
            <person name="Kellis M."/>
            <person name="Gelbart W."/>
            <person name="Iyer V.N."/>
            <person name="Pollard D.A."/>
            <person name="Sackton T.B."/>
            <person name="Larracuente A.M."/>
            <person name="Singh N.D."/>
            <person name="Abad J.P."/>
            <person name="Abt D.N."/>
            <person name="Adryan B."/>
            <person name="Aguade M."/>
            <person name="Akashi H."/>
            <person name="Anderson W.W."/>
            <person name="Aquadro C.F."/>
            <person name="Ardell D.H."/>
            <person name="Arguello R."/>
            <person name="Artieri C.G."/>
            <person name="Barbash D.A."/>
            <person name="Barker D."/>
            <person name="Barsanti P."/>
            <person name="Batterham P."/>
            <person name="Batzoglou S."/>
            <person name="Begun D."/>
            <person name="Bhutkar A."/>
            <person name="Blanco E."/>
            <person name="Bosak S.A."/>
            <person name="Bradley R.K."/>
            <person name="Brand A.D."/>
            <person name="Brent M.R."/>
            <person name="Brooks A.N."/>
            <person name="Brown R.H."/>
            <person name="Butlin R.K."/>
            <person name="Caggese C."/>
            <person name="Calvi B.R."/>
            <person name="Bernardo de Carvalho A."/>
            <person name="Caspi A."/>
            <person name="Castrezana S."/>
            <person name="Celniker S.E."/>
            <person name="Chang J.L."/>
            <person name="Chapple C."/>
            <person name="Chatterji S."/>
            <person name="Chinwalla A."/>
            <person name="Civetta A."/>
            <person name="Clifton S.W."/>
            <person name="Comeron J.M."/>
            <person name="Costello J.C."/>
            <person name="Coyne J.A."/>
            <person name="Daub J."/>
            <person name="David R.G."/>
            <person name="Delcher A.L."/>
            <person name="Delehaunty K."/>
            <person name="Do C.B."/>
            <person name="Ebling H."/>
            <person name="Edwards K."/>
            <person name="Eickbush T."/>
            <person name="Evans J.D."/>
            <person name="Filipski A."/>
            <person name="Findeiss S."/>
            <person name="Freyhult E."/>
            <person name="Fulton L."/>
            <person name="Fulton R."/>
            <person name="Garcia A.C."/>
            <person name="Gardiner A."/>
            <person name="Garfield D.A."/>
            <person name="Garvin B.E."/>
            <person name="Gibson G."/>
            <person name="Gilbert D."/>
            <person name="Gnerre S."/>
            <person name="Godfrey J."/>
            <person name="Good R."/>
            <person name="Gotea V."/>
            <person name="Gravely B."/>
            <person name="Greenberg A.J."/>
            <person name="Griffiths-Jones S."/>
            <person name="Gross S."/>
            <person name="Guigo R."/>
            <person name="Gustafson E.A."/>
            <person name="Haerty W."/>
            <person name="Hahn M.W."/>
            <person name="Halligan D.L."/>
            <person name="Halpern A.L."/>
            <person name="Halter G.M."/>
            <person name="Han M.V."/>
            <person name="Heger A."/>
            <person name="Hillier L."/>
            <person name="Hinrichs A.S."/>
            <person name="Holmes I."/>
            <person name="Hoskins R.A."/>
            <person name="Hubisz M.J."/>
            <person name="Hultmark D."/>
            <person name="Huntley M.A."/>
            <person name="Jaffe D.B."/>
            <person name="Jagadeeshan S."/>
            <person name="Jeck W.R."/>
            <person name="Johnson J."/>
            <person name="Jones C.D."/>
            <person name="Jordan W.C."/>
            <person name="Karpen G.H."/>
            <person name="Kataoka E."/>
            <person name="Keightley P.D."/>
            <person name="Kheradpour P."/>
            <person name="Kirkness E.F."/>
            <person name="Koerich L.B."/>
            <person name="Kristiansen K."/>
            <person name="Kudrna D."/>
            <person name="Kulathinal R.J."/>
            <person name="Kumar S."/>
            <person name="Kwok R."/>
            <person name="Lander E."/>
            <person name="Langley C.H."/>
            <person name="Lapoint R."/>
            <person name="Lazzaro B.P."/>
            <person name="Lee S.J."/>
            <person name="Levesque L."/>
            <person name="Li R."/>
            <person name="Lin C.F."/>
            <person name="Lin M.F."/>
            <person name="Lindblad-Toh K."/>
            <person name="Llopart A."/>
            <person name="Long M."/>
            <person name="Low L."/>
            <person name="Lozovsky E."/>
            <person name="Lu J."/>
            <person name="Luo M."/>
            <person name="Machado C.A."/>
            <person name="Makalowski W."/>
            <person name="Marzo M."/>
            <person name="Matsuda M."/>
            <person name="Matzkin L."/>
            <person name="McAllister B."/>
            <person name="McBride C.S."/>
            <person name="McKernan B."/>
            <person name="McKernan K."/>
            <person name="Mendez-Lago M."/>
            <person name="Minx P."/>
            <person name="Mollenhauer M.U."/>
            <person name="Montooth K."/>
            <person name="Mount S.M."/>
            <person name="Mu X."/>
            <person name="Myers E."/>
            <person name="Negre B."/>
            <person name="Newfeld S."/>
            <person name="Nielsen R."/>
            <person name="Noor M.A."/>
            <person name="O'Grady P."/>
            <person name="Pachter L."/>
            <person name="Papaceit M."/>
            <person name="Parisi M.J."/>
            <person name="Parisi M."/>
            <person name="Parts L."/>
            <person name="Pedersen J.S."/>
            <person name="Pesole G."/>
            <person name="Phillippy A.M."/>
            <person name="Ponting C.P."/>
            <person name="Pop M."/>
            <person name="Porcelli D."/>
            <person name="Powell J.R."/>
            <person name="Prohaska S."/>
            <person name="Pruitt K."/>
            <person name="Puig M."/>
            <person name="Quesneville H."/>
            <person name="Ram K.R."/>
            <person name="Rand D."/>
            <person name="Rasmussen M.D."/>
            <person name="Reed L.K."/>
            <person name="Reenan R."/>
            <person name="Reily A."/>
            <person name="Remington K.A."/>
            <person name="Rieger T.T."/>
            <person name="Ritchie M.G."/>
            <person name="Robin C."/>
            <person name="Rogers Y.H."/>
            <person name="Rohde C."/>
            <person name="Rozas J."/>
            <person name="Rubenfield M.J."/>
            <person name="Ruiz A."/>
            <person name="Russo S."/>
            <person name="Salzberg S.L."/>
            <person name="Sanchez-Gracia A."/>
            <person name="Saranga D.J."/>
            <person name="Sato H."/>
            <person name="Schaeffer S.W."/>
            <person name="Schatz M.C."/>
            <person name="Schlenke T."/>
            <person name="Schwartz R."/>
            <person name="Segarra C."/>
            <person name="Singh R.S."/>
            <person name="Sirot L."/>
            <person name="Sirota M."/>
            <person name="Sisneros N.B."/>
            <person name="Smith C.D."/>
            <person name="Smith T.F."/>
            <person name="Spieth J."/>
            <person name="Stage D.E."/>
            <person name="Stark A."/>
            <person name="Stephan W."/>
            <person name="Strausberg R.L."/>
            <person name="Strempel S."/>
            <person name="Sturgill D."/>
            <person name="Sutton G."/>
            <person name="Sutton G.G."/>
            <person name="Tao W."/>
            <person name="Teichmann S."/>
            <person name="Tobari Y.N."/>
            <person name="Tomimura Y."/>
            <person name="Tsolas J.M."/>
            <person name="Valente V.L."/>
            <person name="Venter E."/>
            <person name="Venter J.C."/>
            <person name="Vicario S."/>
            <person name="Vieira F.G."/>
            <person name="Vilella A.J."/>
            <person name="Villasante A."/>
            <person name="Walenz B."/>
            <person name="Wang J."/>
            <person name="Wasserman M."/>
            <person name="Watts T."/>
            <person name="Wilson D."/>
            <person name="Wilson R.K."/>
            <person name="Wing R.A."/>
            <person name="Wolfner M.F."/>
            <person name="Wong A."/>
            <person name="Wong G.K."/>
            <person name="Wu C.I."/>
            <person name="Wu G."/>
            <person name="Yamamoto D."/>
            <person name="Yang H.P."/>
            <person name="Yang S.P."/>
            <person name="Yorke J.A."/>
            <person name="Yoshida K."/>
            <person name="Zdobnov E."/>
            <person name="Zhang P."/>
            <person name="Zhang Y."/>
            <person name="Zimin A.V."/>
            <person name="Baldwin J."/>
            <person name="Abdouelleil A."/>
            <person name="Abdulkadir J."/>
            <person name="Abebe A."/>
            <person name="Abera B."/>
            <person name="Abreu J."/>
            <person name="Acer S.C."/>
            <person name="Aftuck L."/>
            <person name="Alexander A."/>
            <person name="An P."/>
            <person name="Anderson E."/>
            <person name="Anderson S."/>
            <person name="Arachi H."/>
            <person name="Azer M."/>
            <person name="Bachantsang P."/>
            <person name="Barry A."/>
            <person name="Bayul T."/>
            <person name="Berlin A."/>
            <person name="Bessette D."/>
            <person name="Bloom T."/>
            <person name="Blye J."/>
            <person name="Boguslavskiy L."/>
            <person name="Bonnet C."/>
            <person name="Boukhgalter B."/>
            <person name="Bourzgui I."/>
            <person name="Brown A."/>
            <person name="Cahill P."/>
            <person name="Channer S."/>
            <person name="Cheshatsang Y."/>
            <person name="Chuda L."/>
            <person name="Citroen M."/>
            <person name="Collymore A."/>
            <person name="Cooke P."/>
            <person name="Costello M."/>
            <person name="D'Aco K."/>
            <person name="Daza R."/>
            <person name="De Haan G."/>
            <person name="DeGray S."/>
            <person name="DeMaso C."/>
            <person name="Dhargay N."/>
            <person name="Dooley K."/>
            <person name="Dooley E."/>
            <person name="Doricent M."/>
            <person name="Dorje P."/>
            <person name="Dorjee K."/>
            <person name="Dupes A."/>
            <person name="Elong R."/>
            <person name="Falk J."/>
            <person name="Farina A."/>
            <person name="Faro S."/>
            <person name="Ferguson D."/>
            <person name="Fisher S."/>
            <person name="Foley C.D."/>
            <person name="Franke A."/>
            <person name="Friedrich D."/>
            <person name="Gadbois L."/>
            <person name="Gearin G."/>
            <person name="Gearin C.R."/>
            <person name="Giannoukos G."/>
            <person name="Goode T."/>
            <person name="Graham J."/>
            <person name="Grandbois E."/>
            <person name="Grewal S."/>
            <person name="Gyaltsen K."/>
            <person name="Hafez N."/>
            <person name="Hagos B."/>
            <person name="Hall J."/>
            <person name="Henson C."/>
            <person name="Hollinger A."/>
            <person name="Honan T."/>
            <person name="Huard M.D."/>
            <person name="Hughes L."/>
            <person name="Hurhula B."/>
            <person name="Husby M.E."/>
            <person name="Kamat A."/>
            <person name="Kanga B."/>
            <person name="Kashin S."/>
            <person name="Khazanovich D."/>
            <person name="Kisner P."/>
            <person name="Lance K."/>
            <person name="Lara M."/>
            <person name="Lee W."/>
            <person name="Lennon N."/>
            <person name="Letendre F."/>
            <person name="LeVine R."/>
            <person name="Lipovsky A."/>
            <person name="Liu X."/>
            <person name="Liu J."/>
            <person name="Liu S."/>
            <person name="Lokyitsang T."/>
            <person name="Lokyitsang Y."/>
            <person name="Lubonja R."/>
            <person name="Lui A."/>
            <person name="MacDonald P."/>
            <person name="Magnisalis V."/>
            <person name="Maru K."/>
            <person name="Matthews C."/>
            <person name="McCusker W."/>
            <person name="McDonough S."/>
            <person name="Mehta T."/>
            <person name="Meldrim J."/>
            <person name="Meneus L."/>
            <person name="Mihai O."/>
            <person name="Mihalev A."/>
            <person name="Mihova T."/>
            <person name="Mittelman R."/>
            <person name="Mlenga V."/>
            <person name="Montmayeur A."/>
            <person name="Mulrain L."/>
            <person name="Navidi A."/>
            <person name="Naylor J."/>
            <person name="Negash T."/>
            <person name="Nguyen T."/>
            <person name="Nguyen N."/>
            <person name="Nicol R."/>
            <person name="Norbu C."/>
            <person name="Norbu N."/>
            <person name="Novod N."/>
            <person name="O'Neill B."/>
            <person name="Osman S."/>
            <person name="Markiewicz E."/>
            <person name="Oyono O.L."/>
            <person name="Patti C."/>
            <person name="Phunkhang P."/>
            <person name="Pierre F."/>
            <person name="Priest M."/>
            <person name="Raghuraman S."/>
            <person name="Rege F."/>
            <person name="Reyes R."/>
            <person name="Rise C."/>
            <person name="Rogov P."/>
            <person name="Ross K."/>
            <person name="Ryan E."/>
            <person name="Settipalli S."/>
            <person name="Shea T."/>
            <person name="Sherpa N."/>
            <person name="Shi L."/>
            <person name="Shih D."/>
            <person name="Sparrow T."/>
            <person name="Spaulding J."/>
            <person name="Stalker J."/>
            <person name="Stange-Thomann N."/>
            <person name="Stavropoulos S."/>
            <person name="Stone C."/>
            <person name="Strader C."/>
            <person name="Tesfaye S."/>
            <person name="Thomson T."/>
            <person name="Thoulutsang Y."/>
            <person name="Thoulutsang D."/>
            <person name="Topham K."/>
            <person name="Topping I."/>
            <person name="Tsamla T."/>
            <person name="Vassiliev H."/>
            <person name="Vo A."/>
            <person name="Wangchuk T."/>
            <person name="Wangdi T."/>
            <person name="Weiand M."/>
            <person name="Wilkinson J."/>
            <person name="Wilson A."/>
            <person name="Yadav S."/>
            <person name="Young G."/>
            <person name="Yu Q."/>
            <person name="Zembek L."/>
            <person name="Zhong D."/>
            <person name="Zimmer A."/>
            <person name="Zwirko Z."/>
            <person name="Jaffe D.B."/>
            <person name="Alvarez P."/>
            <person name="Brockman W."/>
            <person name="Butler J."/>
            <person name="Chin C."/>
            <person name="Gnerre S."/>
            <person name="Grabherr M."/>
            <person name="Kleber M."/>
            <person name="Mauceli E."/>
            <person name="MacCallum I."/>
        </authorList>
    </citation>
    <scope>NUCLEOTIDE SEQUENCE [LARGE SCALE GENOMIC DNA]</scope>
    <source>
        <strain evidence="3">Tucson 14024-0371.13</strain>
    </source>
</reference>
<protein>
    <submittedName>
        <fullName evidence="2">Uncharacterized protein, isoform B</fullName>
    </submittedName>
</protein>